<dbReference type="EMBL" id="WTXG01000133">
    <property type="protein sequence ID" value="KAI0292067.1"/>
    <property type="molecule type" value="Genomic_DNA"/>
</dbReference>
<evidence type="ECO:0000313" key="1">
    <source>
        <dbReference type="EMBL" id="KAI0292067.1"/>
    </source>
</evidence>
<evidence type="ECO:0000313" key="2">
    <source>
        <dbReference type="Proteomes" id="UP001203297"/>
    </source>
</evidence>
<organism evidence="1 2">
    <name type="scientific">Multifurca ochricompacta</name>
    <dbReference type="NCBI Taxonomy" id="376703"/>
    <lineage>
        <taxon>Eukaryota</taxon>
        <taxon>Fungi</taxon>
        <taxon>Dikarya</taxon>
        <taxon>Basidiomycota</taxon>
        <taxon>Agaricomycotina</taxon>
        <taxon>Agaricomycetes</taxon>
        <taxon>Russulales</taxon>
        <taxon>Russulaceae</taxon>
        <taxon>Multifurca</taxon>
    </lineage>
</organism>
<name>A0AAD4LW92_9AGAM</name>
<sequence>MERNVGEGSWGRVVAGREACEERFIGVEAHTPRSSLSVAAIPNIRIAQALAVSLHFRTGPNITTQVVAYYRVSCLYIHSSYSYSGIPRSFRRAQYGPQASGSSSIGTTTHPIHSEQKHVKVHSLCFIDSVLDDAHLAACSTSSIVSSSLSSPSHLLSCLMPPAPLSFSIPHNNFILSLNTR</sequence>
<comment type="caution">
    <text evidence="1">The sequence shown here is derived from an EMBL/GenBank/DDBJ whole genome shotgun (WGS) entry which is preliminary data.</text>
</comment>
<reference evidence="1" key="1">
    <citation type="journal article" date="2022" name="New Phytol.">
        <title>Evolutionary transition to the ectomycorrhizal habit in the genomes of a hyperdiverse lineage of mushroom-forming fungi.</title>
        <authorList>
            <person name="Looney B."/>
            <person name="Miyauchi S."/>
            <person name="Morin E."/>
            <person name="Drula E."/>
            <person name="Courty P.E."/>
            <person name="Kohler A."/>
            <person name="Kuo A."/>
            <person name="LaButti K."/>
            <person name="Pangilinan J."/>
            <person name="Lipzen A."/>
            <person name="Riley R."/>
            <person name="Andreopoulos W."/>
            <person name="He G."/>
            <person name="Johnson J."/>
            <person name="Nolan M."/>
            <person name="Tritt A."/>
            <person name="Barry K.W."/>
            <person name="Grigoriev I.V."/>
            <person name="Nagy L.G."/>
            <person name="Hibbett D."/>
            <person name="Henrissat B."/>
            <person name="Matheny P.B."/>
            <person name="Labbe J."/>
            <person name="Martin F.M."/>
        </authorList>
    </citation>
    <scope>NUCLEOTIDE SEQUENCE</scope>
    <source>
        <strain evidence="1">BPL690</strain>
    </source>
</reference>
<dbReference type="Proteomes" id="UP001203297">
    <property type="component" value="Unassembled WGS sequence"/>
</dbReference>
<accession>A0AAD4LW92</accession>
<gene>
    <name evidence="1" type="ORF">B0F90DRAFT_298320</name>
</gene>
<keyword evidence="2" id="KW-1185">Reference proteome</keyword>
<proteinExistence type="predicted"/>
<protein>
    <submittedName>
        <fullName evidence="1">Uncharacterized protein</fullName>
    </submittedName>
</protein>
<dbReference type="AlphaFoldDB" id="A0AAD4LW92"/>